<evidence type="ECO:0000313" key="2">
    <source>
        <dbReference type="Proteomes" id="UP000499080"/>
    </source>
</evidence>
<gene>
    <name evidence="1" type="ORF">AVEN_189823_1</name>
</gene>
<proteinExistence type="predicted"/>
<sequence>MGQRHITVQSTFPLSHVHPAGSVVFMASGTGTWGGVQFIAPKVYACICLSCQRFLTGDEVSLFYCSQRLFQCKRRLKHISHGQAIVLCYREHERNATHRKSL</sequence>
<dbReference type="Proteomes" id="UP000499080">
    <property type="component" value="Unassembled WGS sequence"/>
</dbReference>
<reference evidence="1 2" key="1">
    <citation type="journal article" date="2019" name="Sci. Rep.">
        <title>Orb-weaving spider Araneus ventricosus genome elucidates the spidroin gene catalogue.</title>
        <authorList>
            <person name="Kono N."/>
            <person name="Nakamura H."/>
            <person name="Ohtoshi R."/>
            <person name="Moran D.A.P."/>
            <person name="Shinohara A."/>
            <person name="Yoshida Y."/>
            <person name="Fujiwara M."/>
            <person name="Mori M."/>
            <person name="Tomita M."/>
            <person name="Arakawa K."/>
        </authorList>
    </citation>
    <scope>NUCLEOTIDE SEQUENCE [LARGE SCALE GENOMIC DNA]</scope>
</reference>
<dbReference type="AlphaFoldDB" id="A0A4Y2NS48"/>
<comment type="caution">
    <text evidence="1">The sequence shown here is derived from an EMBL/GenBank/DDBJ whole genome shotgun (WGS) entry which is preliminary data.</text>
</comment>
<protein>
    <submittedName>
        <fullName evidence="1">Uncharacterized protein</fullName>
    </submittedName>
</protein>
<dbReference type="EMBL" id="BGPR01009519">
    <property type="protein sequence ID" value="GBN40556.1"/>
    <property type="molecule type" value="Genomic_DNA"/>
</dbReference>
<evidence type="ECO:0000313" key="1">
    <source>
        <dbReference type="EMBL" id="GBN40556.1"/>
    </source>
</evidence>
<accession>A0A4Y2NS48</accession>
<keyword evidence="2" id="KW-1185">Reference proteome</keyword>
<name>A0A4Y2NS48_ARAVE</name>
<organism evidence="1 2">
    <name type="scientific">Araneus ventricosus</name>
    <name type="common">Orbweaver spider</name>
    <name type="synonym">Epeira ventricosa</name>
    <dbReference type="NCBI Taxonomy" id="182803"/>
    <lineage>
        <taxon>Eukaryota</taxon>
        <taxon>Metazoa</taxon>
        <taxon>Ecdysozoa</taxon>
        <taxon>Arthropoda</taxon>
        <taxon>Chelicerata</taxon>
        <taxon>Arachnida</taxon>
        <taxon>Araneae</taxon>
        <taxon>Araneomorphae</taxon>
        <taxon>Entelegynae</taxon>
        <taxon>Araneoidea</taxon>
        <taxon>Araneidae</taxon>
        <taxon>Araneus</taxon>
    </lineage>
</organism>